<dbReference type="Gene3D" id="3.30.465.10">
    <property type="match status" value="1"/>
</dbReference>
<dbReference type="Pfam" id="PF01565">
    <property type="entry name" value="FAD_binding_4"/>
    <property type="match status" value="1"/>
</dbReference>
<dbReference type="PANTHER" id="PTHR13878:SF107">
    <property type="entry name" value="CYTOKININ DEHYDROGENASE 3"/>
    <property type="match status" value="1"/>
</dbReference>
<dbReference type="GO" id="GO:0071949">
    <property type="term" value="F:FAD binding"/>
    <property type="evidence" value="ECO:0007669"/>
    <property type="project" value="InterPro"/>
</dbReference>
<dbReference type="Gene3D" id="3.30.43.10">
    <property type="entry name" value="Uridine Diphospho-n-acetylenolpyruvylglucosamine Reductase, domain 2"/>
    <property type="match status" value="1"/>
</dbReference>
<protein>
    <submittedName>
        <fullName evidence="7">FAD/FMN-containing dehydrogenase</fullName>
    </submittedName>
</protein>
<dbReference type="PROSITE" id="PS51387">
    <property type="entry name" value="FAD_PCMH"/>
    <property type="match status" value="1"/>
</dbReference>
<accession>A0A1G6NAF1</accession>
<dbReference type="InterPro" id="IPR015345">
    <property type="entry name" value="Cytokinin_DH_FAD/cytokin-bd"/>
</dbReference>
<dbReference type="InterPro" id="IPR016167">
    <property type="entry name" value="FAD-bd_PCMH_sub1"/>
</dbReference>
<evidence type="ECO:0000256" key="2">
    <source>
        <dbReference type="ARBA" id="ARBA00005466"/>
    </source>
</evidence>
<evidence type="ECO:0000256" key="5">
    <source>
        <dbReference type="ARBA" id="ARBA00023002"/>
    </source>
</evidence>
<keyword evidence="8" id="KW-1185">Reference proteome</keyword>
<dbReference type="GO" id="GO:0009690">
    <property type="term" value="P:cytokinin metabolic process"/>
    <property type="evidence" value="ECO:0007669"/>
    <property type="project" value="InterPro"/>
</dbReference>
<evidence type="ECO:0000259" key="6">
    <source>
        <dbReference type="PROSITE" id="PS51387"/>
    </source>
</evidence>
<dbReference type="InterPro" id="IPR050432">
    <property type="entry name" value="FAD-linked_Oxidoreductases_BP"/>
</dbReference>
<evidence type="ECO:0000256" key="1">
    <source>
        <dbReference type="ARBA" id="ARBA00001974"/>
    </source>
</evidence>
<dbReference type="Proteomes" id="UP000199501">
    <property type="component" value="Unassembled WGS sequence"/>
</dbReference>
<dbReference type="InterPro" id="IPR016166">
    <property type="entry name" value="FAD-bd_PCMH"/>
</dbReference>
<dbReference type="OrthoDB" id="6278354at2"/>
<dbReference type="InterPro" id="IPR036318">
    <property type="entry name" value="FAD-bd_PCMH-like_sf"/>
</dbReference>
<keyword evidence="3" id="KW-0285">Flavoprotein</keyword>
<dbReference type="SUPFAM" id="SSF55103">
    <property type="entry name" value="FAD-linked oxidases, C-terminal domain"/>
    <property type="match status" value="1"/>
</dbReference>
<dbReference type="InterPro" id="IPR016164">
    <property type="entry name" value="FAD-linked_Oxase-like_C"/>
</dbReference>
<dbReference type="AlphaFoldDB" id="A0A1G6NAF1"/>
<comment type="cofactor">
    <cofactor evidence="1">
        <name>FAD</name>
        <dbReference type="ChEBI" id="CHEBI:57692"/>
    </cofactor>
</comment>
<dbReference type="PROSITE" id="PS51318">
    <property type="entry name" value="TAT"/>
    <property type="match status" value="1"/>
</dbReference>
<gene>
    <name evidence="7" type="ORF">SAMN05216174_103271</name>
</gene>
<dbReference type="InterPro" id="IPR016170">
    <property type="entry name" value="Cytok_DH_C_sf"/>
</dbReference>
<comment type="similarity">
    <text evidence="2">Belongs to the oxygen-dependent FAD-linked oxidoreductase family.</text>
</comment>
<dbReference type="RefSeq" id="WP_091449540.1">
    <property type="nucleotide sequence ID" value="NZ_FMZZ01000003.1"/>
</dbReference>
<reference evidence="8" key="1">
    <citation type="submission" date="2016-10" db="EMBL/GenBank/DDBJ databases">
        <authorList>
            <person name="Varghese N."/>
            <person name="Submissions S."/>
        </authorList>
    </citation>
    <scope>NUCLEOTIDE SEQUENCE [LARGE SCALE GENOMIC DNA]</scope>
    <source>
        <strain evidence="8">IBRC-M 10403</strain>
    </source>
</reference>
<keyword evidence="5" id="KW-0560">Oxidoreductase</keyword>
<dbReference type="InterPro" id="IPR006311">
    <property type="entry name" value="TAT_signal"/>
</dbReference>
<evidence type="ECO:0000313" key="7">
    <source>
        <dbReference type="EMBL" id="SDC64810.1"/>
    </source>
</evidence>
<feature type="domain" description="FAD-binding PCMH-type" evidence="6">
    <location>
        <begin position="68"/>
        <end position="238"/>
    </location>
</feature>
<dbReference type="Gene3D" id="3.40.462.10">
    <property type="entry name" value="FAD-linked oxidases, C-terminal domain"/>
    <property type="match status" value="1"/>
</dbReference>
<name>A0A1G6NAF1_9PSEU</name>
<organism evidence="7 8">
    <name type="scientific">Actinokineospora iranica</name>
    <dbReference type="NCBI Taxonomy" id="1271860"/>
    <lineage>
        <taxon>Bacteria</taxon>
        <taxon>Bacillati</taxon>
        <taxon>Actinomycetota</taxon>
        <taxon>Actinomycetes</taxon>
        <taxon>Pseudonocardiales</taxon>
        <taxon>Pseudonocardiaceae</taxon>
        <taxon>Actinokineospora</taxon>
    </lineage>
</organism>
<dbReference type="InterPro" id="IPR016169">
    <property type="entry name" value="FAD-bd_PCMH_sub2"/>
</dbReference>
<evidence type="ECO:0000256" key="4">
    <source>
        <dbReference type="ARBA" id="ARBA00022827"/>
    </source>
</evidence>
<dbReference type="PANTHER" id="PTHR13878">
    <property type="entry name" value="GULONOLACTONE OXIDASE"/>
    <property type="match status" value="1"/>
</dbReference>
<dbReference type="Pfam" id="PF09265">
    <property type="entry name" value="Cytokin-bind"/>
    <property type="match status" value="1"/>
</dbReference>
<dbReference type="SUPFAM" id="SSF56176">
    <property type="entry name" value="FAD-binding/transporter-associated domain-like"/>
    <property type="match status" value="1"/>
</dbReference>
<evidence type="ECO:0000313" key="8">
    <source>
        <dbReference type="Proteomes" id="UP000199501"/>
    </source>
</evidence>
<proteinExistence type="inferred from homology"/>
<dbReference type="InterPro" id="IPR006094">
    <property type="entry name" value="Oxid_FAD_bind_N"/>
</dbReference>
<dbReference type="STRING" id="1271860.SAMN05216174_103271"/>
<sequence length="480" mass="51217">MADVDRRRFLAAGAAAAVVAFDPAGLGWVTRAQAETGTGGVAVPGLDGELVTDDAALAEAAEDYGQIAHRRPRAVLRPGSVEDIERIVRFAGAHGVAVAMRGQAHSTFGQAQAPAGVVIDSRTLAEIHELTPRGAVVDAGVTWLDLFRAATAAGLTPSVATDYLGLSVGGTLSVGGVGGASSRHGFQVDNVLELDVVTGEGKRVRCSPQVNRDLFEVVLGGLGQYAIIVRAIIRLVPAETTARVYRLGYSRLTDLTNAQRIALADGRFDYLEGQVVQTDSGWGYLLEGAVYYSGADVPDDAEIQRGLPAPDTAEISALPYFDWLNRIYDLVEQLKALKFPSPWLNLFLPDAVVEPFVDDLLATLTPADTGGGPILLYPMPRSLLTRPLVAVPDSAVVFLFAILRMVAPPDETTVSRLLADNRAAYDRAVAMGGKQYPISAIPTRFADWPTHYGAEYRRARLAKSRFDPRGVLAPEQGVFG</sequence>
<dbReference type="GO" id="GO:0019139">
    <property type="term" value="F:cytokinin dehydrogenase activity"/>
    <property type="evidence" value="ECO:0007669"/>
    <property type="project" value="InterPro"/>
</dbReference>
<dbReference type="EMBL" id="FMZZ01000003">
    <property type="protein sequence ID" value="SDC64810.1"/>
    <property type="molecule type" value="Genomic_DNA"/>
</dbReference>
<evidence type="ECO:0000256" key="3">
    <source>
        <dbReference type="ARBA" id="ARBA00022630"/>
    </source>
</evidence>
<keyword evidence="4" id="KW-0274">FAD</keyword>